<proteinExistence type="predicted"/>
<feature type="non-terminal residue" evidence="1">
    <location>
        <position position="102"/>
    </location>
</feature>
<protein>
    <submittedName>
        <fullName evidence="1">Uncharacterized protein</fullName>
    </submittedName>
</protein>
<reference evidence="1" key="1">
    <citation type="submission" date="2021-02" db="EMBL/GenBank/DDBJ databases">
        <authorList>
            <person name="Dougan E. K."/>
            <person name="Rhodes N."/>
            <person name="Thang M."/>
            <person name="Chan C."/>
        </authorList>
    </citation>
    <scope>NUCLEOTIDE SEQUENCE</scope>
</reference>
<feature type="non-terminal residue" evidence="1">
    <location>
        <position position="1"/>
    </location>
</feature>
<gene>
    <name evidence="1" type="ORF">SPIL2461_LOCUS7580</name>
</gene>
<comment type="caution">
    <text evidence="1">The sequence shown here is derived from an EMBL/GenBank/DDBJ whole genome shotgun (WGS) entry which is preliminary data.</text>
</comment>
<dbReference type="AlphaFoldDB" id="A0A812NM80"/>
<dbReference type="Proteomes" id="UP000649617">
    <property type="component" value="Unassembled WGS sequence"/>
</dbReference>
<dbReference type="EMBL" id="CAJNIZ010011991">
    <property type="protein sequence ID" value="CAE7327552.1"/>
    <property type="molecule type" value="Genomic_DNA"/>
</dbReference>
<sequence length="102" mass="11359">VFNSREGYPGTLRGVLGREDSSFYYSQNMLGVSASARWLLSGYRLMQEAGLGHALDSQVPLEQLRTMFQAYVRMPLLVTPSERHPVHGFAITLLPSEASTNK</sequence>
<name>A0A812NM80_SYMPI</name>
<dbReference type="OrthoDB" id="418176at2759"/>
<evidence type="ECO:0000313" key="2">
    <source>
        <dbReference type="Proteomes" id="UP000649617"/>
    </source>
</evidence>
<keyword evidence="2" id="KW-1185">Reference proteome</keyword>
<evidence type="ECO:0000313" key="1">
    <source>
        <dbReference type="EMBL" id="CAE7327552.1"/>
    </source>
</evidence>
<accession>A0A812NM80</accession>
<organism evidence="1 2">
    <name type="scientific">Symbiodinium pilosum</name>
    <name type="common">Dinoflagellate</name>
    <dbReference type="NCBI Taxonomy" id="2952"/>
    <lineage>
        <taxon>Eukaryota</taxon>
        <taxon>Sar</taxon>
        <taxon>Alveolata</taxon>
        <taxon>Dinophyceae</taxon>
        <taxon>Suessiales</taxon>
        <taxon>Symbiodiniaceae</taxon>
        <taxon>Symbiodinium</taxon>
    </lineage>
</organism>